<reference evidence="2" key="1">
    <citation type="journal article" date="2019" name="Int. J. Syst. Evol. Microbiol.">
        <title>The Global Catalogue of Microorganisms (GCM) 10K type strain sequencing project: providing services to taxonomists for standard genome sequencing and annotation.</title>
        <authorList>
            <consortium name="The Broad Institute Genomics Platform"/>
            <consortium name="The Broad Institute Genome Sequencing Center for Infectious Disease"/>
            <person name="Wu L."/>
            <person name="Ma J."/>
        </authorList>
    </citation>
    <scope>NUCLEOTIDE SEQUENCE [LARGE SCALE GENOMIC DNA]</scope>
    <source>
        <strain evidence="2">CCUG 64793</strain>
    </source>
</reference>
<proteinExistence type="predicted"/>
<comment type="caution">
    <text evidence="1">The sequence shown here is derived from an EMBL/GenBank/DDBJ whole genome shotgun (WGS) entry which is preliminary data.</text>
</comment>
<sequence length="95" mass="10929">MKNIAYILAFIFTSFIATPSIVAYIDSAVDISFAYDVNEEESSKNQLTIEYDIKELHSNYRSIEFLKEQEGHGHYYSNNYRPVCLDVTSPPPKRA</sequence>
<evidence type="ECO:0000313" key="2">
    <source>
        <dbReference type="Proteomes" id="UP001597131"/>
    </source>
</evidence>
<organism evidence="1 2">
    <name type="scientific">Salegentibacter chungangensis</name>
    <dbReference type="NCBI Taxonomy" id="1335724"/>
    <lineage>
        <taxon>Bacteria</taxon>
        <taxon>Pseudomonadati</taxon>
        <taxon>Bacteroidota</taxon>
        <taxon>Flavobacteriia</taxon>
        <taxon>Flavobacteriales</taxon>
        <taxon>Flavobacteriaceae</taxon>
        <taxon>Salegentibacter</taxon>
    </lineage>
</organism>
<dbReference type="RefSeq" id="WP_380742657.1">
    <property type="nucleotide sequence ID" value="NZ_JBHTLI010000001.1"/>
</dbReference>
<accession>A0ABW3NPJ3</accession>
<name>A0ABW3NPJ3_9FLAO</name>
<protein>
    <submittedName>
        <fullName evidence="1">Uncharacterized protein</fullName>
    </submittedName>
</protein>
<dbReference type="EMBL" id="JBHTLI010000001">
    <property type="protein sequence ID" value="MFD1094644.1"/>
    <property type="molecule type" value="Genomic_DNA"/>
</dbReference>
<evidence type="ECO:0000313" key="1">
    <source>
        <dbReference type="EMBL" id="MFD1094644.1"/>
    </source>
</evidence>
<keyword evidence="2" id="KW-1185">Reference proteome</keyword>
<dbReference type="Proteomes" id="UP001597131">
    <property type="component" value="Unassembled WGS sequence"/>
</dbReference>
<gene>
    <name evidence="1" type="ORF">ACFQ3Q_02685</name>
</gene>